<comment type="caution">
    <text evidence="3">The sequence shown here is derived from an EMBL/GenBank/DDBJ whole genome shotgun (WGS) entry which is preliminary data.</text>
</comment>
<organism evidence="3 4">
    <name type="scientific">Polypedilum vanderplanki</name>
    <name type="common">Sleeping chironomid midge</name>
    <dbReference type="NCBI Taxonomy" id="319348"/>
    <lineage>
        <taxon>Eukaryota</taxon>
        <taxon>Metazoa</taxon>
        <taxon>Ecdysozoa</taxon>
        <taxon>Arthropoda</taxon>
        <taxon>Hexapoda</taxon>
        <taxon>Insecta</taxon>
        <taxon>Pterygota</taxon>
        <taxon>Neoptera</taxon>
        <taxon>Endopterygota</taxon>
        <taxon>Diptera</taxon>
        <taxon>Nematocera</taxon>
        <taxon>Chironomoidea</taxon>
        <taxon>Chironomidae</taxon>
        <taxon>Chironominae</taxon>
        <taxon>Polypedilum</taxon>
        <taxon>Polypedilum</taxon>
    </lineage>
</organism>
<keyword evidence="1" id="KW-0472">Membrane</keyword>
<keyword evidence="4" id="KW-1185">Reference proteome</keyword>
<protein>
    <submittedName>
        <fullName evidence="3">Uncharacterized protein</fullName>
    </submittedName>
</protein>
<feature type="chain" id="PRO_5039924240" evidence="2">
    <location>
        <begin position="19"/>
        <end position="156"/>
    </location>
</feature>
<dbReference type="EMBL" id="JADBJN010000002">
    <property type="protein sequence ID" value="KAG5677515.1"/>
    <property type="molecule type" value="Genomic_DNA"/>
</dbReference>
<keyword evidence="1" id="KW-1133">Transmembrane helix</keyword>
<evidence type="ECO:0000256" key="2">
    <source>
        <dbReference type="SAM" id="SignalP"/>
    </source>
</evidence>
<gene>
    <name evidence="3" type="ORF">PVAND_007270</name>
</gene>
<feature type="signal peptide" evidence="2">
    <location>
        <begin position="1"/>
        <end position="18"/>
    </location>
</feature>
<evidence type="ECO:0000256" key="1">
    <source>
        <dbReference type="SAM" id="Phobius"/>
    </source>
</evidence>
<dbReference type="AlphaFoldDB" id="A0A9J6C6R8"/>
<dbReference type="Proteomes" id="UP001107558">
    <property type="component" value="Chromosome 2"/>
</dbReference>
<accession>A0A9J6C6R8</accession>
<sequence length="156" mass="18139">MKLKTILICVVLFCAVYSLPTRKHHDKNKHDKEVENESDYIYTGSSNKNYKPMIDEDKILRSSSYYQFLPMGFVANEKPIMAVDQHPHHGSSLLNLNIHQLLEPFMLITFLVFVLCLLDKSKVLTPISRLDLDIPSQAVEYEGYMNYLKRNHTSDF</sequence>
<feature type="transmembrane region" description="Helical" evidence="1">
    <location>
        <begin position="101"/>
        <end position="118"/>
    </location>
</feature>
<keyword evidence="2" id="KW-0732">Signal</keyword>
<evidence type="ECO:0000313" key="3">
    <source>
        <dbReference type="EMBL" id="KAG5677515.1"/>
    </source>
</evidence>
<proteinExistence type="predicted"/>
<name>A0A9J6C6R8_POLVA</name>
<evidence type="ECO:0000313" key="4">
    <source>
        <dbReference type="Proteomes" id="UP001107558"/>
    </source>
</evidence>
<reference evidence="3" key="1">
    <citation type="submission" date="2021-03" db="EMBL/GenBank/DDBJ databases">
        <title>Chromosome level genome of the anhydrobiotic midge Polypedilum vanderplanki.</title>
        <authorList>
            <person name="Yoshida Y."/>
            <person name="Kikawada T."/>
            <person name="Gusev O."/>
        </authorList>
    </citation>
    <scope>NUCLEOTIDE SEQUENCE</scope>
    <source>
        <strain evidence="3">NIAS01</strain>
        <tissue evidence="3">Whole body or cell culture</tissue>
    </source>
</reference>
<keyword evidence="1" id="KW-0812">Transmembrane</keyword>